<organism evidence="9 10">
    <name type="scientific">Diachasmimorpha longicaudata entomopoxvirus</name>
    <dbReference type="NCBI Taxonomy" id="109981"/>
    <lineage>
        <taxon>Viruses</taxon>
        <taxon>Varidnaviria</taxon>
        <taxon>Bamfordvirae</taxon>
        <taxon>Nucleocytoviricota</taxon>
        <taxon>Pokkesviricetes</taxon>
        <taxon>Chitovirales</taxon>
        <taxon>Poxviridae</taxon>
        <taxon>Entomopoxvirinae</taxon>
        <taxon>Epsilonentomopoxvirus</taxon>
        <taxon>Epsilonentomopoxvirus dlongicaudata</taxon>
        <taxon>Diachasmimorpha entomopoxvirus</taxon>
    </lineage>
</organism>
<dbReference type="InterPro" id="IPR007120">
    <property type="entry name" value="DNA-dir_RNAP_su2_dom"/>
</dbReference>
<keyword evidence="4" id="KW-0808">Transferase</keyword>
<dbReference type="EC" id="2.7.7.6" evidence="2"/>
<dbReference type="GeneID" id="80534558"/>
<comment type="similarity">
    <text evidence="1">Belongs to the RNA polymerase beta chain family.</text>
</comment>
<dbReference type="EMBL" id="KR095315">
    <property type="protein sequence ID" value="AKS26425.1"/>
    <property type="molecule type" value="Genomic_DNA"/>
</dbReference>
<dbReference type="Gene3D" id="3.90.1800.10">
    <property type="entry name" value="RNA polymerase alpha subunit dimerisation domain"/>
    <property type="match status" value="1"/>
</dbReference>
<keyword evidence="3" id="KW-0240">DNA-directed RNA polymerase</keyword>
<dbReference type="Pfam" id="PF00562">
    <property type="entry name" value="RNA_pol_Rpb2_6"/>
    <property type="match status" value="1"/>
</dbReference>
<dbReference type="KEGG" id="vg:80534558"/>
<dbReference type="GO" id="GO:0003899">
    <property type="term" value="F:DNA-directed RNA polymerase activity"/>
    <property type="evidence" value="ECO:0007669"/>
    <property type="project" value="UniProtKB-EC"/>
</dbReference>
<dbReference type="Gene3D" id="2.40.270.10">
    <property type="entry name" value="DNA-directed RNA polymerase, subunit 2, domain 6"/>
    <property type="match status" value="1"/>
</dbReference>
<keyword evidence="5" id="KW-0548">Nucleotidyltransferase</keyword>
<evidence type="ECO:0000256" key="6">
    <source>
        <dbReference type="ARBA" id="ARBA00023163"/>
    </source>
</evidence>
<evidence type="ECO:0000256" key="1">
    <source>
        <dbReference type="ARBA" id="ARBA00006835"/>
    </source>
</evidence>
<evidence type="ECO:0000313" key="10">
    <source>
        <dbReference type="Proteomes" id="UP000593702"/>
    </source>
</evidence>
<keyword evidence="10" id="KW-1185">Reference proteome</keyword>
<keyword evidence="6" id="KW-0804">Transcription</keyword>
<dbReference type="GO" id="GO:0006351">
    <property type="term" value="P:DNA-templated transcription"/>
    <property type="evidence" value="ECO:0007669"/>
    <property type="project" value="InterPro"/>
</dbReference>
<dbReference type="GO" id="GO:0032549">
    <property type="term" value="F:ribonucleoside binding"/>
    <property type="evidence" value="ECO:0007669"/>
    <property type="project" value="InterPro"/>
</dbReference>
<dbReference type="Gene3D" id="2.40.50.150">
    <property type="match status" value="1"/>
</dbReference>
<evidence type="ECO:0000256" key="5">
    <source>
        <dbReference type="ARBA" id="ARBA00022695"/>
    </source>
</evidence>
<feature type="domain" description="DNA-directed RNA polymerase subunit 2 hybrid-binding" evidence="8">
    <location>
        <begin position="708"/>
        <end position="1064"/>
    </location>
</feature>
<dbReference type="InterPro" id="IPR015712">
    <property type="entry name" value="DNA-dir_RNA_pol_su2"/>
</dbReference>
<gene>
    <name evidence="9" type="primary">RPO132</name>
    <name evidence="9" type="ORF">DLEV_134</name>
</gene>
<comment type="catalytic activity">
    <reaction evidence="7">
        <text>RNA(n) + a ribonucleoside 5'-triphosphate = RNA(n+1) + diphosphate</text>
        <dbReference type="Rhea" id="RHEA:21248"/>
        <dbReference type="Rhea" id="RHEA-COMP:14527"/>
        <dbReference type="Rhea" id="RHEA-COMP:17342"/>
        <dbReference type="ChEBI" id="CHEBI:33019"/>
        <dbReference type="ChEBI" id="CHEBI:61557"/>
        <dbReference type="ChEBI" id="CHEBI:140395"/>
        <dbReference type="EC" id="2.7.7.6"/>
    </reaction>
</comment>
<dbReference type="InterPro" id="IPR037033">
    <property type="entry name" value="DNA-dir_RNAP_su2_hyb_sf"/>
</dbReference>
<accession>A0A7R5WFD3</accession>
<protein>
    <recommendedName>
        <fullName evidence="2">DNA-directed RNA polymerase</fullName>
        <ecNumber evidence="2">2.7.7.6</ecNumber>
    </recommendedName>
</protein>
<dbReference type="GO" id="GO:0000428">
    <property type="term" value="C:DNA-directed RNA polymerase complex"/>
    <property type="evidence" value="ECO:0007669"/>
    <property type="project" value="UniProtKB-KW"/>
</dbReference>
<evidence type="ECO:0000256" key="2">
    <source>
        <dbReference type="ARBA" id="ARBA00012418"/>
    </source>
</evidence>
<evidence type="ECO:0000256" key="3">
    <source>
        <dbReference type="ARBA" id="ARBA00022478"/>
    </source>
</evidence>
<dbReference type="GO" id="GO:0003677">
    <property type="term" value="F:DNA binding"/>
    <property type="evidence" value="ECO:0007669"/>
    <property type="project" value="InterPro"/>
</dbReference>
<dbReference type="Proteomes" id="UP000593702">
    <property type="component" value="Segment"/>
</dbReference>
<proteinExistence type="inferred from homology"/>
<sequence length="1178" mass="135483">MDLKNVLTKLYLKSKNGNNRFLQNTEESFRIFHSNKKNIFLFKKRLLAKTDATKTIEYWIESSDFNSEVIEKSFKHCQLLGRPFEELVTVKIEIKKKTIKPTGEEHTMTLLSLISEIKIPLYVASGGFSMKNVNYYPEELETGGFFVTKNNVRKYMVLKQDRTYTWPKFDLPKINALHTSFANVPLSFSGSLSNPQYITMDLNLVYDNLSLTIASKKTIPNINVLFLISLLTSYRLDTLKTLIISRFYNKKSKICYDEKLITIIEIIFAHTKMLLENPNLSEECQIVNHVKQILASAEEIEHKDIYDFQNSLFPGIASLELVEQLNLSTHSILKIKGLTLLSIFEDFLVASFQNQIYPNKDDISTRRLLTPGMAFDLIGRESVKNIIDHYQKEIGKIKHNDLEFNIALEPYNKLQNIYNNVFNMQDSRQSIAIKPMKNVNFAQRIFLNSLIVRDSTINLTKQLGARDPDLKSMFYMAPVDTPDHGEKVGVNRRLNVGTIINDKTQEKHMEVFTNVFKYCSNYITKHQTSNIEEDDLLVSIIDDSEFCLGSIPQSLAVELYADLLKKKRKHVFGSNMLDIALIPYYVWTKAKYFSPLKKFRKLRINVGNRIPFMPVFIVEDGKLKFQQIEESRRELMSSTFENIILKYDIIEYLGPEQFVYTNTCENYNTFMSKSLEEQKKYNYVAFDNFLNLGILESMIFDISKMPGARGIFSVSQLKNNVSSIQPDSLNNIESEKFPPCFIQEPCIVNDVLIESRIHKQSLGSHVLVAYMSNNDNIEDSIIVNKTSVDNGLFLMVNVMLVKGEIESKVLKNDLKRIRNSYDKLDESGIPSLQSTIEPGDALYGSASVHMKIQNSLVSLHDNSEPYKFVVPGRVDRLVKMVEETKINLRYTIFAHHYLEKGQKLANQCAQKQTVSKISKPEDLPYTADGVKPDIILNSLSIVSRKTLNMDFQSIITNWFNYVPFGDDKKKKYCQYTSFSNNTYQSLQEYKKDIKKHYPSFSDEKIDNIFNCEEVMYDPYTAESLGKIFLAPICFTRLTQISEEKISARNRGRLNKFNQPPAGKQKGGAHKVGEMEIDVLAAHGCGNILFEISQDELEVQEYVYICRNCSNLATLVKRKGTSTYTCINCENINYTPFLERHLLSKVSKMLMGLLYFRGIKVTIKAKNEPNILLSNLKEV</sequence>
<dbReference type="InterPro" id="IPR014724">
    <property type="entry name" value="RNA_pol_RPB2_OB-fold"/>
</dbReference>
<name>A0A7R5WFD3_9POXV</name>
<dbReference type="PANTHER" id="PTHR20856">
    <property type="entry name" value="DNA-DIRECTED RNA POLYMERASE I SUBUNIT 2"/>
    <property type="match status" value="1"/>
</dbReference>
<evidence type="ECO:0000256" key="7">
    <source>
        <dbReference type="ARBA" id="ARBA00048552"/>
    </source>
</evidence>
<dbReference type="SUPFAM" id="SSF64484">
    <property type="entry name" value="beta and beta-prime subunits of DNA dependent RNA-polymerase"/>
    <property type="match status" value="1"/>
</dbReference>
<evidence type="ECO:0000313" key="9">
    <source>
        <dbReference type="EMBL" id="AKS26425.1"/>
    </source>
</evidence>
<reference evidence="9 10" key="1">
    <citation type="submission" date="2015-04" db="EMBL/GenBank/DDBJ databases">
        <title>Diachasmimorpha longicaudata entomopoxvirus genome.</title>
        <authorList>
            <person name="Coffman K.A."/>
            <person name="Burke G.R."/>
        </authorList>
    </citation>
    <scope>NUCLEOTIDE SEQUENCE [LARGE SCALE GENOMIC DNA]</scope>
</reference>
<dbReference type="RefSeq" id="YP_010796881.1">
    <property type="nucleotide sequence ID" value="NC_076102.1"/>
</dbReference>
<evidence type="ECO:0000259" key="8">
    <source>
        <dbReference type="Pfam" id="PF00562"/>
    </source>
</evidence>
<evidence type="ECO:0000256" key="4">
    <source>
        <dbReference type="ARBA" id="ARBA00022679"/>
    </source>
</evidence>